<reference evidence="17" key="2">
    <citation type="journal article" date="2007" name="PLoS Biol.">
        <title>Survey sequencing and comparative analysis of the elephant shark (Callorhinchus milii) genome.</title>
        <authorList>
            <person name="Venkatesh B."/>
            <person name="Kirkness E.F."/>
            <person name="Loh Y.H."/>
            <person name="Halpern A.L."/>
            <person name="Lee A.P."/>
            <person name="Johnson J."/>
            <person name="Dandona N."/>
            <person name="Viswanathan L.D."/>
            <person name="Tay A."/>
            <person name="Venter J.C."/>
            <person name="Strausberg R.L."/>
            <person name="Brenner S."/>
        </authorList>
    </citation>
    <scope>NUCLEOTIDE SEQUENCE [LARGE SCALE GENOMIC DNA]</scope>
</reference>
<evidence type="ECO:0000313" key="15">
    <source>
        <dbReference type="EMBL" id="AFK10988.1"/>
    </source>
</evidence>
<proteinExistence type="evidence at transcript level"/>
<dbReference type="InterPro" id="IPR052382">
    <property type="entry name" value="ABHD10_acyl-thioesterase"/>
</dbReference>
<reference evidence="17" key="1">
    <citation type="journal article" date="2006" name="Science">
        <title>Ancient noncoding elements conserved in the human genome.</title>
        <authorList>
            <person name="Venkatesh B."/>
            <person name="Kirkness E.F."/>
            <person name="Loh Y.H."/>
            <person name="Halpern A.L."/>
            <person name="Lee A.P."/>
            <person name="Johnson J."/>
            <person name="Dandona N."/>
            <person name="Viswanathan L.D."/>
            <person name="Tay A."/>
            <person name="Venter J.C."/>
            <person name="Strausberg R.L."/>
            <person name="Brenner S."/>
        </authorList>
    </citation>
    <scope>NUCLEOTIDE SEQUENCE [LARGE SCALE GENOMIC DNA]</scope>
</reference>
<dbReference type="Gene3D" id="3.40.50.1820">
    <property type="entry name" value="alpha/beta hydrolase"/>
    <property type="match status" value="1"/>
</dbReference>
<dbReference type="GO" id="GO:0004553">
    <property type="term" value="F:hydrolase activity, hydrolyzing O-glycosyl compounds"/>
    <property type="evidence" value="ECO:0007669"/>
    <property type="project" value="TreeGrafter"/>
</dbReference>
<dbReference type="EC" id="3.1.1.93" evidence="6"/>
<dbReference type="GeneTree" id="ENSGT00390000017765"/>
<dbReference type="InterPro" id="IPR029058">
    <property type="entry name" value="AB_hydrolase_fold"/>
</dbReference>
<evidence type="ECO:0000259" key="14">
    <source>
        <dbReference type="Pfam" id="PF12697"/>
    </source>
</evidence>
<dbReference type="OMA" id="RQAIMFS"/>
<comment type="catalytic activity">
    <reaction evidence="13">
        <text>mycophenolic acid O-acyl-beta-D-glucuronide + H2O = mycophenolate + D-glucuronate + H(+)</text>
        <dbReference type="Rhea" id="RHEA:34179"/>
        <dbReference type="ChEBI" id="CHEBI:15377"/>
        <dbReference type="ChEBI" id="CHEBI:15378"/>
        <dbReference type="ChEBI" id="CHEBI:58720"/>
        <dbReference type="ChEBI" id="CHEBI:62932"/>
        <dbReference type="ChEBI" id="CHEBI:66982"/>
        <dbReference type="EC" id="3.1.1.93"/>
    </reaction>
    <physiologicalReaction direction="left-to-right" evidence="13">
        <dbReference type="Rhea" id="RHEA:34180"/>
    </physiologicalReaction>
</comment>
<evidence type="ECO:0000256" key="8">
    <source>
        <dbReference type="ARBA" id="ARBA00041520"/>
    </source>
</evidence>
<dbReference type="InterPro" id="IPR000073">
    <property type="entry name" value="AB_hydrolase_1"/>
</dbReference>
<protein>
    <recommendedName>
        <fullName evidence="7">Palmitoyl-protein thioesterase ABHD10, mitochondrial</fullName>
        <ecNumber evidence="6">3.1.1.93</ecNumber>
        <ecNumber evidence="2">3.1.2.22</ecNumber>
    </recommendedName>
    <alternativeName>
        <fullName evidence="9">Acyl-protein thioesterase ABHD10</fullName>
    </alternativeName>
    <alternativeName>
        <fullName evidence="10">Alpha/beta hydrolase domain-containing protein 10</fullName>
    </alternativeName>
    <alternativeName>
        <fullName evidence="8">Mycophenolic acid acyl-glucuronide esterase, mitochondrial</fullName>
    </alternativeName>
</protein>
<evidence type="ECO:0000256" key="9">
    <source>
        <dbReference type="ARBA" id="ARBA00042645"/>
    </source>
</evidence>
<reference evidence="16" key="5">
    <citation type="submission" date="2025-05" db="UniProtKB">
        <authorList>
            <consortium name="Ensembl"/>
        </authorList>
    </citation>
    <scope>IDENTIFICATION</scope>
</reference>
<dbReference type="KEGG" id="cmk:103187693"/>
<dbReference type="AlphaFoldDB" id="K4FSH3"/>
<dbReference type="Pfam" id="PF12697">
    <property type="entry name" value="Abhydrolase_6"/>
    <property type="match status" value="1"/>
</dbReference>
<dbReference type="RefSeq" id="XP_042199750.1">
    <property type="nucleotide sequence ID" value="XM_042343816.1"/>
</dbReference>
<dbReference type="RefSeq" id="XP_042199751.1">
    <property type="nucleotide sequence ID" value="XM_042343817.1"/>
</dbReference>
<dbReference type="RefSeq" id="XP_007905500.1">
    <property type="nucleotide sequence ID" value="XM_007907309.2"/>
</dbReference>
<dbReference type="PANTHER" id="PTHR16138:SF7">
    <property type="entry name" value="PALMITOYL-PROTEIN THIOESTERASE ABHD10, MITOCHONDRIAL"/>
    <property type="match status" value="1"/>
</dbReference>
<sequence>MACVQFLTRQGLPPLAYFRSCGQNPGVVFLTGFRSNMNGMKALALEEYCRSEGRSFVRFDYTGCGSSKGDADSCFLGNWKNDVLSVLDNLTTGPQVLVGSSMGGWLMLLAGLARPEKIVGLVGIATATDHFVNAYKQLPLESRQEAERTGQWTVASKYADSGFYTIKMDFVKEAEDHCLLQGTVPISCPVRLIHGMEDELVPWQNSVHLAERLASRDVDLLVRRSGDHRMTRDEDIQLLVAVVRDLVGKIERNGLKS</sequence>
<evidence type="ECO:0000313" key="16">
    <source>
        <dbReference type="Ensembl" id="ENSCMIP00000017980.1"/>
    </source>
</evidence>
<dbReference type="EC" id="3.1.2.22" evidence="2"/>
<keyword evidence="5" id="KW-0496">Mitochondrion</keyword>
<evidence type="ECO:0000256" key="4">
    <source>
        <dbReference type="ARBA" id="ARBA00022946"/>
    </source>
</evidence>
<evidence type="ECO:0000256" key="13">
    <source>
        <dbReference type="ARBA" id="ARBA00047972"/>
    </source>
</evidence>
<evidence type="ECO:0000256" key="5">
    <source>
        <dbReference type="ARBA" id="ARBA00023128"/>
    </source>
</evidence>
<accession>K4FSH3</accession>
<evidence type="ECO:0000256" key="6">
    <source>
        <dbReference type="ARBA" id="ARBA00039132"/>
    </source>
</evidence>
<dbReference type="RefSeq" id="NP_001279913.1">
    <property type="nucleotide sequence ID" value="NM_001292984.1"/>
</dbReference>
<name>K4FSH3_CALMI</name>
<dbReference type="Ensembl" id="ENSCMIT00000018320.1">
    <property type="protein sequence ID" value="ENSCMIP00000017980.1"/>
    <property type="gene ID" value="ENSCMIG00000008512.1"/>
</dbReference>
<dbReference type="ESTHER" id="calmi-k4fsh3">
    <property type="family name" value="ABHD10"/>
</dbReference>
<evidence type="ECO:0000256" key="2">
    <source>
        <dbReference type="ARBA" id="ARBA00012423"/>
    </source>
</evidence>
<evidence type="ECO:0000256" key="12">
    <source>
        <dbReference type="ARBA" id="ARBA00047409"/>
    </source>
</evidence>
<dbReference type="GO" id="GO:0008474">
    <property type="term" value="F:palmitoyl-(protein) hydrolase activity"/>
    <property type="evidence" value="ECO:0007669"/>
    <property type="project" value="UniProtKB-EC"/>
</dbReference>
<dbReference type="GO" id="GO:0005739">
    <property type="term" value="C:mitochondrion"/>
    <property type="evidence" value="ECO:0007669"/>
    <property type="project" value="UniProtKB-SubCell"/>
</dbReference>
<keyword evidence="4" id="KW-0809">Transit peptide</keyword>
<dbReference type="STRING" id="7868.ENSCMIP00000017980"/>
<comment type="subcellular location">
    <subcellularLocation>
        <location evidence="1">Mitochondrion</location>
    </subcellularLocation>
</comment>
<evidence type="ECO:0000256" key="1">
    <source>
        <dbReference type="ARBA" id="ARBA00004173"/>
    </source>
</evidence>
<dbReference type="PANTHER" id="PTHR16138">
    <property type="entry name" value="MYCOPHENOLIC ACID ACYL-GLUCURONIDE ESTERASE, MITOCHONDRIAL"/>
    <property type="match status" value="1"/>
</dbReference>
<dbReference type="SUPFAM" id="SSF53474">
    <property type="entry name" value="alpha/beta-Hydrolases"/>
    <property type="match status" value="1"/>
</dbReference>
<evidence type="ECO:0000313" key="17">
    <source>
        <dbReference type="Proteomes" id="UP000314986"/>
    </source>
</evidence>
<dbReference type="GeneID" id="103187693"/>
<evidence type="ECO:0000256" key="7">
    <source>
        <dbReference type="ARBA" id="ARBA00039314"/>
    </source>
</evidence>
<evidence type="ECO:0000256" key="11">
    <source>
        <dbReference type="ARBA" id="ARBA00046047"/>
    </source>
</evidence>
<comment type="catalytic activity">
    <reaction evidence="12">
        <text>S-hexadecanoyl-L-cysteinyl-[protein] + H2O = L-cysteinyl-[protein] + hexadecanoate + H(+)</text>
        <dbReference type="Rhea" id="RHEA:19233"/>
        <dbReference type="Rhea" id="RHEA-COMP:10131"/>
        <dbReference type="Rhea" id="RHEA-COMP:11032"/>
        <dbReference type="ChEBI" id="CHEBI:7896"/>
        <dbReference type="ChEBI" id="CHEBI:15377"/>
        <dbReference type="ChEBI" id="CHEBI:15378"/>
        <dbReference type="ChEBI" id="CHEBI:29950"/>
        <dbReference type="ChEBI" id="CHEBI:74151"/>
        <dbReference type="EC" id="3.1.2.22"/>
    </reaction>
    <physiologicalReaction direction="left-to-right" evidence="12">
        <dbReference type="Rhea" id="RHEA:19234"/>
    </physiologicalReaction>
</comment>
<dbReference type="Proteomes" id="UP000314986">
    <property type="component" value="Unassembled WGS sequence"/>
</dbReference>
<dbReference type="OrthoDB" id="408373at2759"/>
<feature type="domain" description="AB hydrolase-1" evidence="14">
    <location>
        <begin position="50"/>
        <end position="232"/>
    </location>
</feature>
<evidence type="ECO:0000256" key="3">
    <source>
        <dbReference type="ARBA" id="ARBA00022801"/>
    </source>
</evidence>
<reference evidence="17" key="4">
    <citation type="journal article" date="2014" name="Nature">
        <title>Elephant shark genome provides unique insights into gnathostome evolution.</title>
        <authorList>
            <consortium name="International Elephant Shark Genome Sequencing Consortium"/>
            <person name="Venkatesh B."/>
            <person name="Lee A.P."/>
            <person name="Ravi V."/>
            <person name="Maurya A.K."/>
            <person name="Lian M.M."/>
            <person name="Swann J.B."/>
            <person name="Ohta Y."/>
            <person name="Flajnik M.F."/>
            <person name="Sutoh Y."/>
            <person name="Kasahara M."/>
            <person name="Hoon S."/>
            <person name="Gangu V."/>
            <person name="Roy S.W."/>
            <person name="Irimia M."/>
            <person name="Korzh V."/>
            <person name="Kondrychyn I."/>
            <person name="Lim Z.W."/>
            <person name="Tay B.H."/>
            <person name="Tohari S."/>
            <person name="Kong K.W."/>
            <person name="Ho S."/>
            <person name="Lorente-Galdos B."/>
            <person name="Quilez J."/>
            <person name="Marques-Bonet T."/>
            <person name="Raney B.J."/>
            <person name="Ingham P.W."/>
            <person name="Tay A."/>
            <person name="Hillier L.W."/>
            <person name="Minx P."/>
            <person name="Boehm T."/>
            <person name="Wilson R.K."/>
            <person name="Brenner S."/>
            <person name="Warren W.C."/>
        </authorList>
    </citation>
    <scope>NUCLEOTIDE SEQUENCE [LARGE SCALE GENOMIC DNA]</scope>
</reference>
<dbReference type="EMBL" id="JX052760">
    <property type="protein sequence ID" value="AFK10988.1"/>
    <property type="molecule type" value="mRNA"/>
</dbReference>
<organism evidence="15">
    <name type="scientific">Callorhinchus milii</name>
    <name type="common">Ghost shark</name>
    <dbReference type="NCBI Taxonomy" id="7868"/>
    <lineage>
        <taxon>Eukaryota</taxon>
        <taxon>Metazoa</taxon>
        <taxon>Chordata</taxon>
        <taxon>Craniata</taxon>
        <taxon>Vertebrata</taxon>
        <taxon>Chondrichthyes</taxon>
        <taxon>Holocephali</taxon>
        <taxon>Chimaeriformes</taxon>
        <taxon>Callorhinchidae</taxon>
        <taxon>Callorhinchus</taxon>
    </lineage>
</organism>
<keyword evidence="17" id="KW-1185">Reference proteome</keyword>
<reference evidence="15" key="3">
    <citation type="journal article" date="2012" name="PLoS ONE">
        <title>Sequencing and Analysis of Full-Length cDNAs, 5'-ESTs and 3'-ESTs from a Cartilaginous Fish, the Elephant Shark (Callorhinchus milii).</title>
        <authorList>
            <person name="Tan Y.Y."/>
            <person name="Kodzius R."/>
            <person name="Tay B.H."/>
            <person name="Tay A."/>
            <person name="Brenner S."/>
            <person name="Venkatesh B."/>
        </authorList>
    </citation>
    <scope>NUCLEOTIDE SEQUENCE</scope>
    <source>
        <tissue evidence="15">Intestine</tissue>
    </source>
</reference>
<dbReference type="GO" id="GO:0102390">
    <property type="term" value="F:mycophenolic acid acyl-glucuronide esterase activity"/>
    <property type="evidence" value="ECO:0007669"/>
    <property type="project" value="UniProtKB-EC"/>
</dbReference>
<comment type="function">
    <text evidence="11">Acts as an acyl-protein thioesterase that hydrolyzes fatty acids from acylated residues in proteins. Regulates the mitochondrial S-depalmitoylation of the nucleophilic active site residue of peroxiredoxin-5/PRDX5, a key antioxidant protein, therefore modulating mitochondrial antioxidant ability. Also catalyzes the deglucuronidation of mycophenolic acid acyl-glucuronide, an active metabolite of the immunosuppressant drug mycophenolate.</text>
</comment>
<keyword evidence="3 15" id="KW-0378">Hydrolase</keyword>
<evidence type="ECO:0000256" key="10">
    <source>
        <dbReference type="ARBA" id="ARBA00042704"/>
    </source>
</evidence>
<gene>
    <name evidence="16" type="primary">LOC103187693</name>
</gene>